<evidence type="ECO:0000256" key="1">
    <source>
        <dbReference type="SAM" id="Phobius"/>
    </source>
</evidence>
<name>A0AAV6IVJ1_9ERIC</name>
<gene>
    <name evidence="2" type="ORF">RHGRI_026877</name>
</gene>
<reference evidence="2" key="1">
    <citation type="submission" date="2020-08" db="EMBL/GenBank/DDBJ databases">
        <title>Plant Genome Project.</title>
        <authorList>
            <person name="Zhang R.-G."/>
        </authorList>
    </citation>
    <scope>NUCLEOTIDE SEQUENCE</scope>
    <source>
        <strain evidence="2">WSP0</strain>
        <tissue evidence="2">Leaf</tissue>
    </source>
</reference>
<dbReference type="EMBL" id="JACTNZ010000009">
    <property type="protein sequence ID" value="KAG5532387.1"/>
    <property type="molecule type" value="Genomic_DNA"/>
</dbReference>
<keyword evidence="1" id="KW-0812">Transmembrane</keyword>
<comment type="caution">
    <text evidence="2">The sequence shown here is derived from an EMBL/GenBank/DDBJ whole genome shotgun (WGS) entry which is preliminary data.</text>
</comment>
<accession>A0AAV6IVJ1</accession>
<evidence type="ECO:0008006" key="4">
    <source>
        <dbReference type="Google" id="ProtNLM"/>
    </source>
</evidence>
<keyword evidence="1" id="KW-0472">Membrane</keyword>
<feature type="transmembrane region" description="Helical" evidence="1">
    <location>
        <begin position="69"/>
        <end position="86"/>
    </location>
</feature>
<sequence>MYNFDLRLVVPALINLTLFLLQHHQAGNPTLNMDLNSWFSCIVVLTLFLTTSVKLTLSVTAERRIRVRAGDFSFIVAILLLGSVSLPQPLFWFEYVVVICLSPWHGVLFRLLMGFLLWIWRISRGIPVFIITCIVQSHQQDETEAGPSQVVGDDGIGGNSIFLEQPTSEPNTVLVVEP</sequence>
<feature type="transmembrane region" description="Helical" evidence="1">
    <location>
        <begin position="36"/>
        <end position="57"/>
    </location>
</feature>
<keyword evidence="1" id="KW-1133">Transmembrane helix</keyword>
<protein>
    <recommendedName>
        <fullName evidence="4">Transmembrane protein</fullName>
    </recommendedName>
</protein>
<evidence type="ECO:0000313" key="2">
    <source>
        <dbReference type="EMBL" id="KAG5532387.1"/>
    </source>
</evidence>
<dbReference type="AlphaFoldDB" id="A0AAV6IVJ1"/>
<evidence type="ECO:0000313" key="3">
    <source>
        <dbReference type="Proteomes" id="UP000823749"/>
    </source>
</evidence>
<feature type="transmembrane region" description="Helical" evidence="1">
    <location>
        <begin position="92"/>
        <end position="120"/>
    </location>
</feature>
<dbReference type="Proteomes" id="UP000823749">
    <property type="component" value="Chromosome 9"/>
</dbReference>
<organism evidence="2 3">
    <name type="scientific">Rhododendron griersonianum</name>
    <dbReference type="NCBI Taxonomy" id="479676"/>
    <lineage>
        <taxon>Eukaryota</taxon>
        <taxon>Viridiplantae</taxon>
        <taxon>Streptophyta</taxon>
        <taxon>Embryophyta</taxon>
        <taxon>Tracheophyta</taxon>
        <taxon>Spermatophyta</taxon>
        <taxon>Magnoliopsida</taxon>
        <taxon>eudicotyledons</taxon>
        <taxon>Gunneridae</taxon>
        <taxon>Pentapetalae</taxon>
        <taxon>asterids</taxon>
        <taxon>Ericales</taxon>
        <taxon>Ericaceae</taxon>
        <taxon>Ericoideae</taxon>
        <taxon>Rhodoreae</taxon>
        <taxon>Rhododendron</taxon>
    </lineage>
</organism>
<proteinExistence type="predicted"/>
<keyword evidence="3" id="KW-1185">Reference proteome</keyword>